<dbReference type="RefSeq" id="WP_119117254.1">
    <property type="nucleotide sequence ID" value="NZ_QWVS01000018.1"/>
</dbReference>
<dbReference type="PANTHER" id="PTHR35134:SF2">
    <property type="entry name" value="NUCLEOTIDASE YQFW-RELATED"/>
    <property type="match status" value="1"/>
</dbReference>
<dbReference type="InterPro" id="IPR023214">
    <property type="entry name" value="HAD_sf"/>
</dbReference>
<dbReference type="Pfam" id="PF06941">
    <property type="entry name" value="NT5C"/>
    <property type="match status" value="1"/>
</dbReference>
<dbReference type="InterPro" id="IPR052419">
    <property type="entry name" value="5_3-deoxyribonucleotidase-like"/>
</dbReference>
<dbReference type="InterPro" id="IPR009206">
    <property type="entry name" value="Nucleotidase_putative"/>
</dbReference>
<evidence type="ECO:0000313" key="5">
    <source>
        <dbReference type="EMBL" id="RID85358.1"/>
    </source>
</evidence>
<proteinExistence type="inferred from homology"/>
<dbReference type="Proteomes" id="UP000266016">
    <property type="component" value="Unassembled WGS sequence"/>
</dbReference>
<protein>
    <recommendedName>
        <fullName evidence="3">Nucleotidase</fullName>
        <ecNumber evidence="3">3.1.3.-</ecNumber>
    </recommendedName>
</protein>
<comment type="similarity">
    <text evidence="1 3">Belongs to the 5'(3')-deoxyribonucleotidase family.</text>
</comment>
<evidence type="ECO:0000256" key="2">
    <source>
        <dbReference type="ARBA" id="ARBA00022801"/>
    </source>
</evidence>
<sequence>MKFGFDIDDTLIDLRGYAFQLYNQKLNQNVSLDVLQTINTLEIHKVFGLTGEEGGKLWNSLADEIYYSGCPIFEGALDMLQELDREGHEIFYITARKKEHSERTKQWLIKHGFPFREDHFYCGMKDQEKIEIILDLQLDYYFDDKPAVLETLLEIPTKVYAKDNPYNQKVKVPRLKDWSELKDILAQ</sequence>
<organism evidence="5 6">
    <name type="scientific">Peribacillus asahii</name>
    <dbReference type="NCBI Taxonomy" id="228899"/>
    <lineage>
        <taxon>Bacteria</taxon>
        <taxon>Bacillati</taxon>
        <taxon>Bacillota</taxon>
        <taxon>Bacilli</taxon>
        <taxon>Bacillales</taxon>
        <taxon>Bacillaceae</taxon>
        <taxon>Peribacillus</taxon>
    </lineage>
</organism>
<dbReference type="Gene3D" id="3.40.50.1000">
    <property type="entry name" value="HAD superfamily/HAD-like"/>
    <property type="match status" value="1"/>
</dbReference>
<evidence type="ECO:0000256" key="4">
    <source>
        <dbReference type="PIRSR" id="PIRSR610708-1"/>
    </source>
</evidence>
<dbReference type="AlphaFoldDB" id="A0A398B945"/>
<feature type="active site" description="Proton donor" evidence="4">
    <location>
        <position position="8"/>
    </location>
</feature>
<dbReference type="EMBL" id="QWVS01000018">
    <property type="protein sequence ID" value="RID85358.1"/>
    <property type="molecule type" value="Genomic_DNA"/>
</dbReference>
<dbReference type="InterPro" id="IPR010708">
    <property type="entry name" value="5'(3')-deoxyribonucleotidase"/>
</dbReference>
<comment type="caution">
    <text evidence="5">The sequence shown here is derived from an EMBL/GenBank/DDBJ whole genome shotgun (WGS) entry which is preliminary data.</text>
</comment>
<reference evidence="5 6" key="1">
    <citation type="submission" date="2018-08" db="EMBL/GenBank/DDBJ databases">
        <title>Bacillus jemisoniae sp. nov., Bacillus chryseoplanitiae sp. nov., Bacillus resnikiae sp. nov., and Bacillus frankliniae sp. nov., isolated from Viking spacecraft and associated surfaces.</title>
        <authorList>
            <person name="Seuylemezian A."/>
            <person name="Vaishampayan P."/>
        </authorList>
    </citation>
    <scope>NUCLEOTIDE SEQUENCE [LARGE SCALE GENOMIC DNA]</scope>
    <source>
        <strain evidence="5 6">MA001</strain>
    </source>
</reference>
<dbReference type="PANTHER" id="PTHR35134">
    <property type="entry name" value="NUCLEOTIDASE YQFW-RELATED"/>
    <property type="match status" value="1"/>
</dbReference>
<feature type="active site" description="Nucleophile" evidence="4">
    <location>
        <position position="6"/>
    </location>
</feature>
<evidence type="ECO:0000313" key="6">
    <source>
        <dbReference type="Proteomes" id="UP000266016"/>
    </source>
</evidence>
<accession>A0A398B945</accession>
<dbReference type="InterPro" id="IPR036412">
    <property type="entry name" value="HAD-like_sf"/>
</dbReference>
<dbReference type="EC" id="3.1.3.-" evidence="3"/>
<keyword evidence="2 3" id="KW-0378">Hydrolase</keyword>
<dbReference type="PIRSF" id="PIRSF021362">
    <property type="entry name" value="UCP021362_HAD"/>
    <property type="match status" value="1"/>
</dbReference>
<name>A0A398B945_9BACI</name>
<keyword evidence="6" id="KW-1185">Reference proteome</keyword>
<evidence type="ECO:0000256" key="1">
    <source>
        <dbReference type="ARBA" id="ARBA00009589"/>
    </source>
</evidence>
<dbReference type="GO" id="GO:0008253">
    <property type="term" value="F:5'-nucleotidase activity"/>
    <property type="evidence" value="ECO:0007669"/>
    <property type="project" value="InterPro"/>
</dbReference>
<gene>
    <name evidence="5" type="ORF">D1953_11095</name>
</gene>
<dbReference type="GO" id="GO:0009264">
    <property type="term" value="P:deoxyribonucleotide catabolic process"/>
    <property type="evidence" value="ECO:0007669"/>
    <property type="project" value="InterPro"/>
</dbReference>
<evidence type="ECO:0000256" key="3">
    <source>
        <dbReference type="PIRNR" id="PIRNR021362"/>
    </source>
</evidence>
<dbReference type="SUPFAM" id="SSF56784">
    <property type="entry name" value="HAD-like"/>
    <property type="match status" value="1"/>
</dbReference>